<dbReference type="Pfam" id="PF00169">
    <property type="entry name" value="PH"/>
    <property type="match status" value="1"/>
</dbReference>
<dbReference type="GO" id="GO:0045595">
    <property type="term" value="P:regulation of cell differentiation"/>
    <property type="evidence" value="ECO:0007669"/>
    <property type="project" value="TreeGrafter"/>
</dbReference>
<dbReference type="FunFam" id="2.30.29.30:FF:000073">
    <property type="entry name" value="Pleckstrin homology domain-containing family B member 2"/>
    <property type="match status" value="1"/>
</dbReference>
<feature type="compositionally biased region" description="Basic residues" evidence="3">
    <location>
        <begin position="296"/>
        <end position="306"/>
    </location>
</feature>
<protein>
    <recommendedName>
        <fullName evidence="4">PH domain-containing protein</fullName>
    </recommendedName>
</protein>
<dbReference type="InterPro" id="IPR001849">
    <property type="entry name" value="PH_domain"/>
</dbReference>
<evidence type="ECO:0000256" key="3">
    <source>
        <dbReference type="SAM" id="MobiDB-lite"/>
    </source>
</evidence>
<dbReference type="STRING" id="51511.ENSCSAVP00000008069"/>
<dbReference type="PANTHER" id="PTHR14309">
    <property type="entry name" value="EXPRESSED PROTEIN"/>
    <property type="match status" value="1"/>
</dbReference>
<evidence type="ECO:0000256" key="1">
    <source>
        <dbReference type="ARBA" id="ARBA00004370"/>
    </source>
</evidence>
<accession>H2YRV9</accession>
<comment type="subcellular location">
    <subcellularLocation>
        <location evidence="1">Membrane</location>
    </subcellularLocation>
</comment>
<feature type="compositionally biased region" description="Pro residues" evidence="3">
    <location>
        <begin position="200"/>
        <end position="210"/>
    </location>
</feature>
<feature type="compositionally biased region" description="Polar residues" evidence="3">
    <location>
        <begin position="156"/>
        <end position="169"/>
    </location>
</feature>
<reference evidence="5" key="3">
    <citation type="submission" date="2025-09" db="UniProtKB">
        <authorList>
            <consortium name="Ensembl"/>
        </authorList>
    </citation>
    <scope>IDENTIFICATION</scope>
</reference>
<evidence type="ECO:0000259" key="4">
    <source>
        <dbReference type="PROSITE" id="PS50003"/>
    </source>
</evidence>
<dbReference type="Proteomes" id="UP000007875">
    <property type="component" value="Unassembled WGS sequence"/>
</dbReference>
<dbReference type="Ensembl" id="ENSCSAVT00000008177.1">
    <property type="protein sequence ID" value="ENSCSAVP00000008069.1"/>
    <property type="gene ID" value="ENSCSAVG00000004808.1"/>
</dbReference>
<dbReference type="GeneTree" id="ENSGT00390000013989"/>
<dbReference type="OMA" id="IFKGWKN"/>
<feature type="region of interest" description="Disordered" evidence="3">
    <location>
        <begin position="115"/>
        <end position="306"/>
    </location>
</feature>
<dbReference type="PANTHER" id="PTHR14309:SF12">
    <property type="entry name" value="PH DOMAIN-CONTAINING PROTEIN"/>
    <property type="match status" value="1"/>
</dbReference>
<dbReference type="eggNOG" id="ENOG502S9D6">
    <property type="taxonomic scope" value="Eukaryota"/>
</dbReference>
<dbReference type="InterPro" id="IPR011993">
    <property type="entry name" value="PH-like_dom_sf"/>
</dbReference>
<dbReference type="InParanoid" id="H2YRV9"/>
<reference evidence="5" key="2">
    <citation type="submission" date="2025-08" db="UniProtKB">
        <authorList>
            <consortium name="Ensembl"/>
        </authorList>
    </citation>
    <scope>IDENTIFICATION</scope>
</reference>
<evidence type="ECO:0000256" key="2">
    <source>
        <dbReference type="ARBA" id="ARBA00023136"/>
    </source>
</evidence>
<evidence type="ECO:0000313" key="6">
    <source>
        <dbReference type="Proteomes" id="UP000007875"/>
    </source>
</evidence>
<proteinExistence type="predicted"/>
<dbReference type="HOGENOM" id="CLU_992198_0_0_1"/>
<keyword evidence="6" id="KW-1185">Reference proteome</keyword>
<feature type="domain" description="PH" evidence="4">
    <location>
        <begin position="2"/>
        <end position="110"/>
    </location>
</feature>
<keyword evidence="2" id="KW-0472">Membrane</keyword>
<dbReference type="SMART" id="SM00233">
    <property type="entry name" value="PH"/>
    <property type="match status" value="1"/>
</dbReference>
<organism evidence="5 6">
    <name type="scientific">Ciona savignyi</name>
    <name type="common">Pacific transparent sea squirt</name>
    <dbReference type="NCBI Taxonomy" id="51511"/>
    <lineage>
        <taxon>Eukaryota</taxon>
        <taxon>Metazoa</taxon>
        <taxon>Chordata</taxon>
        <taxon>Tunicata</taxon>
        <taxon>Ascidiacea</taxon>
        <taxon>Phlebobranchia</taxon>
        <taxon>Cionidae</taxon>
        <taxon>Ciona</taxon>
    </lineage>
</organism>
<reference evidence="6" key="1">
    <citation type="submission" date="2003-08" db="EMBL/GenBank/DDBJ databases">
        <authorList>
            <person name="Birren B."/>
            <person name="Nusbaum C."/>
            <person name="Abebe A."/>
            <person name="Abouelleil A."/>
            <person name="Adekoya E."/>
            <person name="Ait-zahra M."/>
            <person name="Allen N."/>
            <person name="Allen T."/>
            <person name="An P."/>
            <person name="Anderson M."/>
            <person name="Anderson S."/>
            <person name="Arachchi H."/>
            <person name="Armbruster J."/>
            <person name="Bachantsang P."/>
            <person name="Baldwin J."/>
            <person name="Barry A."/>
            <person name="Bayul T."/>
            <person name="Blitshsteyn B."/>
            <person name="Bloom T."/>
            <person name="Blye J."/>
            <person name="Boguslavskiy L."/>
            <person name="Borowsky M."/>
            <person name="Boukhgalter B."/>
            <person name="Brunache A."/>
            <person name="Butler J."/>
            <person name="Calixte N."/>
            <person name="Calvo S."/>
            <person name="Camarata J."/>
            <person name="Campo K."/>
            <person name="Chang J."/>
            <person name="Cheshatsang Y."/>
            <person name="Citroen M."/>
            <person name="Collymore A."/>
            <person name="Considine T."/>
            <person name="Cook A."/>
            <person name="Cooke P."/>
            <person name="Corum B."/>
            <person name="Cuomo C."/>
            <person name="David R."/>
            <person name="Dawoe T."/>
            <person name="Degray S."/>
            <person name="Dodge S."/>
            <person name="Dooley K."/>
            <person name="Dorje P."/>
            <person name="Dorjee K."/>
            <person name="Dorris L."/>
            <person name="Duffey N."/>
            <person name="Dupes A."/>
            <person name="Elkins T."/>
            <person name="Engels R."/>
            <person name="Erickson J."/>
            <person name="Farina A."/>
            <person name="Faro S."/>
            <person name="Ferreira P."/>
            <person name="Fischer H."/>
            <person name="Fitzgerald M."/>
            <person name="Foley K."/>
            <person name="Gage D."/>
            <person name="Galagan J."/>
            <person name="Gearin G."/>
            <person name="Gnerre S."/>
            <person name="Gnirke A."/>
            <person name="Goyette A."/>
            <person name="Graham J."/>
            <person name="Grandbois E."/>
            <person name="Gyaltsen K."/>
            <person name="Hafez N."/>
            <person name="Hagopian D."/>
            <person name="Hagos B."/>
            <person name="Hall J."/>
            <person name="Hatcher B."/>
            <person name="Heller A."/>
            <person name="Higgins H."/>
            <person name="Honan T."/>
            <person name="Horn A."/>
            <person name="Houde N."/>
            <person name="Hughes L."/>
            <person name="Hulme W."/>
            <person name="Husby E."/>
            <person name="Iliev I."/>
            <person name="Jaffe D."/>
            <person name="Jones C."/>
            <person name="Kamal M."/>
            <person name="Kamat A."/>
            <person name="Kamvysselis M."/>
            <person name="Karlsson E."/>
            <person name="Kells C."/>
            <person name="Kieu A."/>
            <person name="Kisner P."/>
            <person name="Kodira C."/>
            <person name="Kulbokas E."/>
            <person name="Labutti K."/>
            <person name="Lama D."/>
            <person name="Landers T."/>
            <person name="Leger J."/>
            <person name="Levine S."/>
            <person name="Lewis D."/>
            <person name="Lewis T."/>
            <person name="Lindblad-toh K."/>
            <person name="Liu X."/>
            <person name="Lokyitsang T."/>
            <person name="Lokyitsang Y."/>
            <person name="Lucien O."/>
            <person name="Lui A."/>
            <person name="Ma L.J."/>
            <person name="Mabbitt R."/>
            <person name="Macdonald J."/>
            <person name="Maclean C."/>
            <person name="Major J."/>
            <person name="Manning J."/>
            <person name="Marabella R."/>
            <person name="Maru K."/>
            <person name="Matthews C."/>
            <person name="Mauceli E."/>
            <person name="Mccarthy M."/>
            <person name="Mcdonough S."/>
            <person name="Mcghee T."/>
            <person name="Meldrim J."/>
            <person name="Meneus L."/>
            <person name="Mesirov J."/>
            <person name="Mihalev A."/>
            <person name="Mihova T."/>
            <person name="Mikkelsen T."/>
            <person name="Mlenga V."/>
            <person name="Moru K."/>
            <person name="Mozes J."/>
            <person name="Mulrain L."/>
            <person name="Munson G."/>
            <person name="Naylor J."/>
            <person name="Newes C."/>
            <person name="Nguyen C."/>
            <person name="Nguyen N."/>
            <person name="Nguyen T."/>
            <person name="Nicol R."/>
            <person name="Nielsen C."/>
            <person name="Nizzari M."/>
            <person name="Norbu C."/>
            <person name="Norbu N."/>
            <person name="O'donnell P."/>
            <person name="Okoawo O."/>
            <person name="O'leary S."/>
            <person name="Omotosho B."/>
            <person name="O'neill K."/>
            <person name="Osman S."/>
            <person name="Parker S."/>
            <person name="Perrin D."/>
            <person name="Phunkhang P."/>
            <person name="Piqani B."/>
            <person name="Purcell S."/>
            <person name="Rachupka T."/>
            <person name="Ramasamy U."/>
            <person name="Rameau R."/>
            <person name="Ray V."/>
            <person name="Raymond C."/>
            <person name="Retta R."/>
            <person name="Richardson S."/>
            <person name="Rise C."/>
            <person name="Rodriguez J."/>
            <person name="Rogers J."/>
            <person name="Rogov P."/>
            <person name="Rutman M."/>
            <person name="Schupbach R."/>
            <person name="Seaman C."/>
            <person name="Settipalli S."/>
            <person name="Sharpe T."/>
            <person name="Sheridan J."/>
            <person name="Sherpa N."/>
            <person name="Shi J."/>
            <person name="Smirnov S."/>
            <person name="Smith C."/>
            <person name="Sougnez C."/>
            <person name="Spencer B."/>
            <person name="Stalker J."/>
            <person name="Stange-thomann N."/>
            <person name="Stavropoulos S."/>
            <person name="Stetson K."/>
            <person name="Stone C."/>
            <person name="Stone S."/>
            <person name="Stubbs M."/>
            <person name="Talamas J."/>
            <person name="Tchuinga P."/>
            <person name="Tenzing P."/>
            <person name="Tesfaye S."/>
            <person name="Theodore J."/>
            <person name="Thoulutsang Y."/>
            <person name="Topham K."/>
            <person name="Towey S."/>
            <person name="Tsamla T."/>
            <person name="Tsomo N."/>
            <person name="Vallee D."/>
            <person name="Vassiliev H."/>
            <person name="Venkataraman V."/>
            <person name="Vinson J."/>
            <person name="Vo A."/>
            <person name="Wade C."/>
            <person name="Wang S."/>
            <person name="Wangchuk T."/>
            <person name="Wangdi T."/>
            <person name="Whittaker C."/>
            <person name="Wilkinson J."/>
            <person name="Wu Y."/>
            <person name="Wyman D."/>
            <person name="Yadav S."/>
            <person name="Yang S."/>
            <person name="Yang X."/>
            <person name="Yeager S."/>
            <person name="Yee E."/>
            <person name="Young G."/>
            <person name="Zainoun J."/>
            <person name="Zembeck L."/>
            <person name="Zimmer A."/>
            <person name="Zody M."/>
            <person name="Lander E."/>
        </authorList>
    </citation>
    <scope>NUCLEOTIDE SEQUENCE [LARGE SCALE GENOMIC DNA]</scope>
</reference>
<dbReference type="GO" id="GO:0016020">
    <property type="term" value="C:membrane"/>
    <property type="evidence" value="ECO:0007669"/>
    <property type="project" value="UniProtKB-SubCell"/>
</dbReference>
<feature type="compositionally biased region" description="Pro residues" evidence="3">
    <location>
        <begin position="170"/>
        <end position="185"/>
    </location>
</feature>
<name>H2YRV9_CIOSA</name>
<feature type="compositionally biased region" description="Pro residues" evidence="3">
    <location>
        <begin position="136"/>
        <end position="147"/>
    </location>
</feature>
<dbReference type="Gene3D" id="2.30.29.30">
    <property type="entry name" value="Pleckstrin-homology domain (PH domain)/Phosphotyrosine-binding domain (PTB)"/>
    <property type="match status" value="1"/>
</dbReference>
<feature type="compositionally biased region" description="Low complexity" evidence="3">
    <location>
        <begin position="211"/>
        <end position="293"/>
    </location>
</feature>
<dbReference type="InterPro" id="IPR039680">
    <property type="entry name" value="PLEKHB1/2"/>
</dbReference>
<evidence type="ECO:0000313" key="5">
    <source>
        <dbReference type="Ensembl" id="ENSCSAVP00000008069.1"/>
    </source>
</evidence>
<dbReference type="SUPFAM" id="SSF50729">
    <property type="entry name" value="PH domain-like"/>
    <property type="match status" value="1"/>
</dbReference>
<dbReference type="PROSITE" id="PS50003">
    <property type="entry name" value="PH_DOMAIN"/>
    <property type="match status" value="1"/>
</dbReference>
<dbReference type="AlphaFoldDB" id="H2YRV9"/>
<sequence>MSVAKEGYLQKYSTGIFKGWKNRYFTLYKDGQLVIFDNKGGPRAGNFHISRDCHDIQVGAGIQAKIPTLPETHSIDCVMMIATSSKKFLLLCENRQDLDSWMQAFNNARSITQTTTKGYQAEAPHTEKNYPTSSTYPPPAGNYPAPTPSLGFENLTLGSGTSQPPNYSAQPPPGHYPPTNYPPAAPGYQGYPPAHQGTSYPPPNQPPPYSQPGAQYPPNYPQQPRYTASPQSGYPPQGYPQQGYPQQGYPQQGYPQQGYPPQGYPQQGYPQQGYPQQGYPQGAYGGPAYTGQQVGQKKKNKKNKGM</sequence>